<protein>
    <recommendedName>
        <fullName evidence="6">Transmembrane protein</fullName>
    </recommendedName>
</protein>
<feature type="coiled-coil region" evidence="1">
    <location>
        <begin position="449"/>
        <end position="483"/>
    </location>
</feature>
<keyword evidence="3" id="KW-0472">Membrane</keyword>
<dbReference type="InParanoid" id="A0A1D3D4M4"/>
<feature type="coiled-coil region" evidence="1">
    <location>
        <begin position="512"/>
        <end position="599"/>
    </location>
</feature>
<dbReference type="Proteomes" id="UP000095192">
    <property type="component" value="Unassembled WGS sequence"/>
</dbReference>
<feature type="region of interest" description="Disordered" evidence="2">
    <location>
        <begin position="671"/>
        <end position="695"/>
    </location>
</feature>
<name>A0A1D3D4M4_9EIME</name>
<comment type="caution">
    <text evidence="4">The sequence shown here is derived from an EMBL/GenBank/DDBJ whole genome shotgun (WGS) entry which is preliminary data.</text>
</comment>
<dbReference type="EMBL" id="JROU02000749">
    <property type="protein sequence ID" value="OEH78406.1"/>
    <property type="molecule type" value="Genomic_DNA"/>
</dbReference>
<dbReference type="AlphaFoldDB" id="A0A1D3D4M4"/>
<keyword evidence="3" id="KW-1133">Transmembrane helix</keyword>
<feature type="transmembrane region" description="Helical" evidence="3">
    <location>
        <begin position="80"/>
        <end position="99"/>
    </location>
</feature>
<evidence type="ECO:0000256" key="2">
    <source>
        <dbReference type="SAM" id="MobiDB-lite"/>
    </source>
</evidence>
<evidence type="ECO:0000256" key="3">
    <source>
        <dbReference type="SAM" id="Phobius"/>
    </source>
</evidence>
<keyword evidence="1" id="KW-0175">Coiled coil</keyword>
<accession>A0A1D3D4M4</accession>
<dbReference type="VEuPathDB" id="ToxoDB:cyc_02276"/>
<sequence length="818" mass="88581">MPTETRGPAISAARATASPAAVRAEATHADSAGSRHPATPVHRIAAATLGLASSGSPHESLPGESVARAAKATEAAASRLWSLMALIFAISLLCVPLRWTLPAIEDAAARTSAVSATGAAEPAIMPSLQQPQPSRNHLQEDTQALLPLAVPAVLSHPSLSSVTDYLETLSREPIAEYYLLQAMPTEEQQEQDSRGFVGLMERLLQGPLQLLLYLACIAIDGVFSCIVGFLWLLLRCIDGAVLQRCRDMLLLVQQLPMLMRFVTSNQVLCCCICLRATLLWVYIQLNSRAAATGDALVHGLLVAVGAAAVSTLFNCLTPLSHVAQESSLALAAAAGYAHALQQAHAYNVFCCCFVPCLLAAIYALQRETPRQQLQSASAASAAMNSKTLQQASRRPPFSFEGAASYLQQEAFGSGSFAKNANSLDDEAASSRTFDTVEAESPTAAMKVDPKVLRKQLQQLQQELQNLKQELTEERQNCAAASHLVTEERQRLRRLLHVTESDSRFSAQQQQRIDLLQQQVETRSEDLRQLQRLCTDLTARLQSIAEEAPEKSEAADVVGRAHSGILEVLQRENEELLKERRHLEERILELKDELEDMSVYKASLYRSVDSNSNPMRALYSTAGVATAAPQRGFQDIRILRRTASKASPPERALGGSFSSGCWREAPSWRGRLPPSCGGPHGGSLGSGKGGREGMQGDDATETVAALIGVVVTSSQELQWYVCQCLFLWCGLLRLSPALPERDFEVSTTAAARAPKASIQRRRLSTYPDQLAVPQPLEAQHGGRSPRRGLLYSRHALFCVGIAQTCTMALSAPSEGPPEN</sequence>
<proteinExistence type="predicted"/>
<organism evidence="4 5">
    <name type="scientific">Cyclospora cayetanensis</name>
    <dbReference type="NCBI Taxonomy" id="88456"/>
    <lineage>
        <taxon>Eukaryota</taxon>
        <taxon>Sar</taxon>
        <taxon>Alveolata</taxon>
        <taxon>Apicomplexa</taxon>
        <taxon>Conoidasida</taxon>
        <taxon>Coccidia</taxon>
        <taxon>Eucoccidiorida</taxon>
        <taxon>Eimeriorina</taxon>
        <taxon>Eimeriidae</taxon>
        <taxon>Cyclospora</taxon>
    </lineage>
</organism>
<keyword evidence="3" id="KW-0812">Transmembrane</keyword>
<feature type="transmembrane region" description="Helical" evidence="3">
    <location>
        <begin position="345"/>
        <end position="364"/>
    </location>
</feature>
<reference evidence="4 5" key="1">
    <citation type="journal article" date="2016" name="BMC Genomics">
        <title>Comparative genomics reveals Cyclospora cayetanensis possesses coccidia-like metabolism and invasion components but unique surface antigens.</title>
        <authorList>
            <person name="Liu S."/>
            <person name="Wang L."/>
            <person name="Zheng H."/>
            <person name="Xu Z."/>
            <person name="Roellig D.M."/>
            <person name="Li N."/>
            <person name="Frace M.A."/>
            <person name="Tang K."/>
            <person name="Arrowood M.J."/>
            <person name="Moss D.M."/>
            <person name="Zhang L."/>
            <person name="Feng Y."/>
            <person name="Xiao L."/>
        </authorList>
    </citation>
    <scope>NUCLEOTIDE SEQUENCE [LARGE SCALE GENOMIC DNA]</scope>
    <source>
        <strain evidence="4 5">CHN_HEN01</strain>
    </source>
</reference>
<feature type="transmembrane region" description="Helical" evidence="3">
    <location>
        <begin position="295"/>
        <end position="315"/>
    </location>
</feature>
<feature type="transmembrane region" description="Helical" evidence="3">
    <location>
        <begin position="210"/>
        <end position="237"/>
    </location>
</feature>
<evidence type="ECO:0000313" key="4">
    <source>
        <dbReference type="EMBL" id="OEH78406.1"/>
    </source>
</evidence>
<feature type="transmembrane region" description="Helical" evidence="3">
    <location>
        <begin position="258"/>
        <end position="283"/>
    </location>
</feature>
<evidence type="ECO:0000313" key="5">
    <source>
        <dbReference type="Proteomes" id="UP000095192"/>
    </source>
</evidence>
<evidence type="ECO:0008006" key="6">
    <source>
        <dbReference type="Google" id="ProtNLM"/>
    </source>
</evidence>
<evidence type="ECO:0000256" key="1">
    <source>
        <dbReference type="SAM" id="Coils"/>
    </source>
</evidence>
<gene>
    <name evidence="4" type="ORF">cyc_02276</name>
</gene>
<keyword evidence="5" id="KW-1185">Reference proteome</keyword>
<feature type="compositionally biased region" description="Gly residues" evidence="2">
    <location>
        <begin position="677"/>
        <end position="687"/>
    </location>
</feature>